<comment type="caution">
    <text evidence="5">The sequence shown here is derived from an EMBL/GenBank/DDBJ whole genome shotgun (WGS) entry which is preliminary data.</text>
</comment>
<dbReference type="SUPFAM" id="SSF52047">
    <property type="entry name" value="RNI-like"/>
    <property type="match status" value="1"/>
</dbReference>
<feature type="region of interest" description="Disordered" evidence="4">
    <location>
        <begin position="543"/>
        <end position="564"/>
    </location>
</feature>
<dbReference type="GO" id="GO:0005829">
    <property type="term" value="C:cytosol"/>
    <property type="evidence" value="ECO:0007669"/>
    <property type="project" value="TreeGrafter"/>
</dbReference>
<evidence type="ECO:0000256" key="4">
    <source>
        <dbReference type="SAM" id="MobiDB-lite"/>
    </source>
</evidence>
<reference evidence="5" key="1">
    <citation type="journal article" date="2021" name="IMA Fungus">
        <title>Genomic characterization of three marine fungi, including Emericellopsis atlantica sp. nov. with signatures of a generalist lifestyle and marine biomass degradation.</title>
        <authorList>
            <person name="Hagestad O.C."/>
            <person name="Hou L."/>
            <person name="Andersen J.H."/>
            <person name="Hansen E.H."/>
            <person name="Altermark B."/>
            <person name="Li C."/>
            <person name="Kuhnert E."/>
            <person name="Cox R.J."/>
            <person name="Crous P.W."/>
            <person name="Spatafora J.W."/>
            <person name="Lail K."/>
            <person name="Amirebrahimi M."/>
            <person name="Lipzen A."/>
            <person name="Pangilinan J."/>
            <person name="Andreopoulos W."/>
            <person name="Hayes R.D."/>
            <person name="Ng V."/>
            <person name="Grigoriev I.V."/>
            <person name="Jackson S.A."/>
            <person name="Sutton T.D.S."/>
            <person name="Dobson A.D.W."/>
            <person name="Rama T."/>
        </authorList>
    </citation>
    <scope>NUCLEOTIDE SEQUENCE</scope>
    <source>
        <strain evidence="5">TS7</strain>
    </source>
</reference>
<name>A0A9P8CLJ2_9HYPO</name>
<dbReference type="PANTHER" id="PTHR24113:SF12">
    <property type="entry name" value="RAN GTPASE-ACTIVATING PROTEIN 1"/>
    <property type="match status" value="1"/>
</dbReference>
<dbReference type="InterPro" id="IPR027038">
    <property type="entry name" value="RanGap"/>
</dbReference>
<evidence type="ECO:0000256" key="2">
    <source>
        <dbReference type="ARBA" id="ARBA00022614"/>
    </source>
</evidence>
<dbReference type="InterPro" id="IPR032675">
    <property type="entry name" value="LRR_dom_sf"/>
</dbReference>
<keyword evidence="6" id="KW-1185">Reference proteome</keyword>
<dbReference type="GO" id="GO:0005634">
    <property type="term" value="C:nucleus"/>
    <property type="evidence" value="ECO:0007669"/>
    <property type="project" value="TreeGrafter"/>
</dbReference>
<protein>
    <recommendedName>
        <fullName evidence="7">RNI-like protein</fullName>
    </recommendedName>
</protein>
<organism evidence="5 6">
    <name type="scientific">Emericellopsis atlantica</name>
    <dbReference type="NCBI Taxonomy" id="2614577"/>
    <lineage>
        <taxon>Eukaryota</taxon>
        <taxon>Fungi</taxon>
        <taxon>Dikarya</taxon>
        <taxon>Ascomycota</taxon>
        <taxon>Pezizomycotina</taxon>
        <taxon>Sordariomycetes</taxon>
        <taxon>Hypocreomycetidae</taxon>
        <taxon>Hypocreales</taxon>
        <taxon>Bionectriaceae</taxon>
        <taxon>Emericellopsis</taxon>
    </lineage>
</organism>
<gene>
    <name evidence="5" type="ORF">F5Z01DRAFT_677124</name>
</gene>
<dbReference type="Gene3D" id="3.80.10.10">
    <property type="entry name" value="Ribonuclease Inhibitor"/>
    <property type="match status" value="1"/>
</dbReference>
<dbReference type="RefSeq" id="XP_046115051.1">
    <property type="nucleotide sequence ID" value="XM_046265327.1"/>
</dbReference>
<dbReference type="OrthoDB" id="333024at2759"/>
<dbReference type="AlphaFoldDB" id="A0A9P8CLJ2"/>
<keyword evidence="1" id="KW-0343">GTPase activation</keyword>
<evidence type="ECO:0008006" key="7">
    <source>
        <dbReference type="Google" id="ProtNLM"/>
    </source>
</evidence>
<dbReference type="InterPro" id="IPR001611">
    <property type="entry name" value="Leu-rich_rpt"/>
</dbReference>
<dbReference type="PANTHER" id="PTHR24113">
    <property type="entry name" value="RAN GTPASE-ACTIVATING PROTEIN 1"/>
    <property type="match status" value="1"/>
</dbReference>
<dbReference type="Proteomes" id="UP000887229">
    <property type="component" value="Unassembled WGS sequence"/>
</dbReference>
<dbReference type="GO" id="GO:0031267">
    <property type="term" value="F:small GTPase binding"/>
    <property type="evidence" value="ECO:0007669"/>
    <property type="project" value="TreeGrafter"/>
</dbReference>
<evidence type="ECO:0000256" key="1">
    <source>
        <dbReference type="ARBA" id="ARBA00022468"/>
    </source>
</evidence>
<dbReference type="SMART" id="SM00368">
    <property type="entry name" value="LRR_RI"/>
    <property type="match status" value="6"/>
</dbReference>
<dbReference type="EMBL" id="MU251270">
    <property type="protein sequence ID" value="KAG9251127.1"/>
    <property type="molecule type" value="Genomic_DNA"/>
</dbReference>
<keyword evidence="3" id="KW-0677">Repeat</keyword>
<keyword evidence="2" id="KW-0433">Leucine-rich repeat</keyword>
<dbReference type="GO" id="GO:0006913">
    <property type="term" value="P:nucleocytoplasmic transport"/>
    <property type="evidence" value="ECO:0007669"/>
    <property type="project" value="TreeGrafter"/>
</dbReference>
<proteinExistence type="predicted"/>
<evidence type="ECO:0000313" key="5">
    <source>
        <dbReference type="EMBL" id="KAG9251127.1"/>
    </source>
</evidence>
<accession>A0A9P8CLJ2</accession>
<dbReference type="GO" id="GO:0005096">
    <property type="term" value="F:GTPase activator activity"/>
    <property type="evidence" value="ECO:0007669"/>
    <property type="project" value="UniProtKB-KW"/>
</dbReference>
<evidence type="ECO:0000313" key="6">
    <source>
        <dbReference type="Proteomes" id="UP000887229"/>
    </source>
</evidence>
<dbReference type="GeneID" id="70296230"/>
<dbReference type="Pfam" id="PF13516">
    <property type="entry name" value="LRR_6"/>
    <property type="match status" value="3"/>
</dbReference>
<sequence length="658" mass="71979">MATATQIQTSTISLANGPSDEAIRLAALCRAALNTLYAELPEFNPSQAYSPDEIVALPLSTHRVPNELYALPRRRSARASLAQEIAALLSPSESDSLTAIIRYEAERVKLRGWAALQREFDRLTATRKNGRSTHGLSGGVSPGVQAPVWSSRITAQGPWDPAVKPISLDGVKAIPMPVEVAQGEDLKPFLGHLRRNGTADVPEDDQAHALEEPYYNIHALEFKKGVLYDDGRMDLCKMVVGPEHIWSLMSSLRHNTFIKHFLLGNNVIGPSGANAIAEFLRDHPDRIETWYLAGNCIDTEAFAILAEELVKSDSVTNIWLKRNPLGSGSAGHLAKLVIGTKNLRTLDLDQTELGDQGVADLFTQLAAHKSDDGSPLPLRNIYLNGSGISTKAATAIGRFLASPACGLTSLYMSSNPLGDEGIQALAEALPHAPQLTRLLVQSVGVSTKGAIALCQAARGHPSLRVLDLGQAYTTEDLGQAYNYITDEAVDAIAELIRTSKLEYLNLGHAPISPAKVRTHNEVVMGSRSLLFWNAVSILPDPDRKVPTFRPSRDQTLTQDPTPPKDHIEAEKALRDHLAGNVRARYGEGVTYNDFLEEEKRWLVNDKDVRKIDSVYRNREAGMARRGIAKLVKEWEEGDGTLEKVKHAVGPVCTLRRRD</sequence>
<dbReference type="GO" id="GO:0048471">
    <property type="term" value="C:perinuclear region of cytoplasm"/>
    <property type="evidence" value="ECO:0007669"/>
    <property type="project" value="TreeGrafter"/>
</dbReference>
<evidence type="ECO:0000256" key="3">
    <source>
        <dbReference type="ARBA" id="ARBA00022737"/>
    </source>
</evidence>